<dbReference type="Pfam" id="PF01381">
    <property type="entry name" value="HTH_3"/>
    <property type="match status" value="1"/>
</dbReference>
<dbReference type="AlphaFoldDB" id="A0A7X0VS88"/>
<organism evidence="3 4">
    <name type="scientific">Clostridium gasigenes</name>
    <dbReference type="NCBI Taxonomy" id="94869"/>
    <lineage>
        <taxon>Bacteria</taxon>
        <taxon>Bacillati</taxon>
        <taxon>Bacillota</taxon>
        <taxon>Clostridia</taxon>
        <taxon>Eubacteriales</taxon>
        <taxon>Clostridiaceae</taxon>
        <taxon>Clostridium</taxon>
    </lineage>
</organism>
<dbReference type="Gene3D" id="1.10.260.40">
    <property type="entry name" value="lambda repressor-like DNA-binding domains"/>
    <property type="match status" value="1"/>
</dbReference>
<name>A0A7X0VS88_9CLOT</name>
<evidence type="ECO:0000313" key="4">
    <source>
        <dbReference type="Proteomes" id="UP000585258"/>
    </source>
</evidence>
<protein>
    <submittedName>
        <fullName evidence="3">Helix-turn-helix transcriptional regulator</fullName>
    </submittedName>
</protein>
<dbReference type="Proteomes" id="UP000585258">
    <property type="component" value="Unassembled WGS sequence"/>
</dbReference>
<evidence type="ECO:0000256" key="1">
    <source>
        <dbReference type="ARBA" id="ARBA00023125"/>
    </source>
</evidence>
<accession>A0A7X0VS88</accession>
<dbReference type="PANTHER" id="PTHR46558">
    <property type="entry name" value="TRACRIPTIONAL REGULATORY PROTEIN-RELATED-RELATED"/>
    <property type="match status" value="1"/>
</dbReference>
<reference evidence="3 4" key="1">
    <citation type="submission" date="2020-08" db="EMBL/GenBank/DDBJ databases">
        <title>Clostridia isolated from Swiss meat.</title>
        <authorList>
            <person name="Wambui J."/>
            <person name="Stevens M.J.A."/>
            <person name="Stephan R."/>
        </authorList>
    </citation>
    <scope>NUCLEOTIDE SEQUENCE [LARGE SCALE GENOMIC DNA]</scope>
    <source>
        <strain evidence="3 4">CM001</strain>
    </source>
</reference>
<dbReference type="CDD" id="cd00093">
    <property type="entry name" value="HTH_XRE"/>
    <property type="match status" value="1"/>
</dbReference>
<dbReference type="PROSITE" id="PS50943">
    <property type="entry name" value="HTH_CROC1"/>
    <property type="match status" value="1"/>
</dbReference>
<dbReference type="SMART" id="SM00530">
    <property type="entry name" value="HTH_XRE"/>
    <property type="match status" value="1"/>
</dbReference>
<evidence type="ECO:0000313" key="3">
    <source>
        <dbReference type="EMBL" id="MBB6716219.1"/>
    </source>
</evidence>
<feature type="domain" description="HTH cro/C1-type" evidence="2">
    <location>
        <begin position="6"/>
        <end position="60"/>
    </location>
</feature>
<evidence type="ECO:0000259" key="2">
    <source>
        <dbReference type="PROSITE" id="PS50943"/>
    </source>
</evidence>
<dbReference type="SUPFAM" id="SSF47413">
    <property type="entry name" value="lambda repressor-like DNA-binding domains"/>
    <property type="match status" value="1"/>
</dbReference>
<dbReference type="EMBL" id="JACKWY010000012">
    <property type="protein sequence ID" value="MBB6716219.1"/>
    <property type="molecule type" value="Genomic_DNA"/>
</dbReference>
<gene>
    <name evidence="3" type="ORF">H7E68_16055</name>
</gene>
<dbReference type="InterPro" id="IPR001387">
    <property type="entry name" value="Cro/C1-type_HTH"/>
</dbReference>
<proteinExistence type="predicted"/>
<dbReference type="RefSeq" id="WP_185165287.1">
    <property type="nucleotide sequence ID" value="NZ_JACKWY010000012.1"/>
</dbReference>
<keyword evidence="1" id="KW-0238">DNA-binding</keyword>
<comment type="caution">
    <text evidence="3">The sequence shown here is derived from an EMBL/GenBank/DDBJ whole genome shotgun (WGS) entry which is preliminary data.</text>
</comment>
<dbReference type="PANTHER" id="PTHR46558:SF11">
    <property type="entry name" value="HTH-TYPE TRANSCRIPTIONAL REGULATOR XRE"/>
    <property type="match status" value="1"/>
</dbReference>
<dbReference type="GO" id="GO:0003677">
    <property type="term" value="F:DNA binding"/>
    <property type="evidence" value="ECO:0007669"/>
    <property type="project" value="UniProtKB-KW"/>
</dbReference>
<dbReference type="InterPro" id="IPR010982">
    <property type="entry name" value="Lambda_DNA-bd_dom_sf"/>
</dbReference>
<sequence length="145" mass="16602">MVGDIIKTLRENKGISQKELSTLIKVASSTVGMYESNKRVPSSDMLDVIASYFNVSVDYLLGRTNVSEAPTKQNWTPTISNKDKLDIIKESEQMIVNIDKAETVEFCGTPADDEDKEFLRMAYEKFLTDVRIYNKQKYTPKKYKK</sequence>